<evidence type="ECO:0000256" key="1">
    <source>
        <dbReference type="ARBA" id="ARBA00004613"/>
    </source>
</evidence>
<evidence type="ECO:0000256" key="8">
    <source>
        <dbReference type="SAM" id="SignalP"/>
    </source>
</evidence>
<dbReference type="GO" id="GO:0005179">
    <property type="term" value="F:hormone activity"/>
    <property type="evidence" value="ECO:0007669"/>
    <property type="project" value="InterPro"/>
</dbReference>
<feature type="disulfide bond" evidence="6">
    <location>
        <begin position="97"/>
        <end position="102"/>
    </location>
</feature>
<evidence type="ECO:0000256" key="5">
    <source>
        <dbReference type="ARBA" id="ARBA00023157"/>
    </source>
</evidence>
<dbReference type="GO" id="GO:0005615">
    <property type="term" value="C:extracellular space"/>
    <property type="evidence" value="ECO:0007669"/>
    <property type="project" value="TreeGrafter"/>
</dbReference>
<dbReference type="InterPro" id="IPR021116">
    <property type="entry name" value="Calcitonin/adrenomedullin"/>
</dbReference>
<dbReference type="GO" id="GO:0031700">
    <property type="term" value="F:adrenomedullin receptor binding"/>
    <property type="evidence" value="ECO:0007669"/>
    <property type="project" value="TreeGrafter"/>
</dbReference>
<dbReference type="GO" id="GO:0010460">
    <property type="term" value="P:positive regulation of heart rate"/>
    <property type="evidence" value="ECO:0007669"/>
    <property type="project" value="TreeGrafter"/>
</dbReference>
<accession>A0A8J6K1F2</accession>
<keyword evidence="3" id="KW-0964">Secreted</keyword>
<dbReference type="GO" id="GO:0003073">
    <property type="term" value="P:regulation of systemic arterial blood pressure"/>
    <property type="evidence" value="ECO:0007669"/>
    <property type="project" value="TreeGrafter"/>
</dbReference>
<evidence type="ECO:0008006" key="11">
    <source>
        <dbReference type="Google" id="ProtNLM"/>
    </source>
</evidence>
<dbReference type="Pfam" id="PF00214">
    <property type="entry name" value="Calc_CGRP_IAPP"/>
    <property type="match status" value="1"/>
</dbReference>
<keyword evidence="10" id="KW-1185">Reference proteome</keyword>
<dbReference type="Proteomes" id="UP000770717">
    <property type="component" value="Unassembled WGS sequence"/>
</dbReference>
<dbReference type="AlphaFoldDB" id="A0A8J6K1F2"/>
<dbReference type="GO" id="GO:0007189">
    <property type="term" value="P:adenylate cyclase-activating G protein-coupled receptor signaling pathway"/>
    <property type="evidence" value="ECO:0007669"/>
    <property type="project" value="TreeGrafter"/>
</dbReference>
<proteinExistence type="inferred from homology"/>
<feature type="region of interest" description="Disordered" evidence="7">
    <location>
        <begin position="118"/>
        <end position="141"/>
    </location>
</feature>
<dbReference type="OrthoDB" id="8771893at2759"/>
<evidence type="ECO:0000256" key="3">
    <source>
        <dbReference type="ARBA" id="ARBA00022525"/>
    </source>
</evidence>
<keyword evidence="4 8" id="KW-0732">Signal</keyword>
<evidence type="ECO:0000256" key="7">
    <source>
        <dbReference type="SAM" id="MobiDB-lite"/>
    </source>
</evidence>
<feature type="signal peptide" evidence="8">
    <location>
        <begin position="1"/>
        <end position="22"/>
    </location>
</feature>
<comment type="caution">
    <text evidence="9">The sequence shown here is derived from an EMBL/GenBank/DDBJ whole genome shotgun (WGS) entry which is preliminary data.</text>
</comment>
<evidence type="ECO:0000256" key="2">
    <source>
        <dbReference type="ARBA" id="ARBA00010575"/>
    </source>
</evidence>
<dbReference type="InterPro" id="IPR051665">
    <property type="entry name" value="Adrenomedullin-reg_peptide"/>
</dbReference>
<dbReference type="EMBL" id="WNTK01000107">
    <property type="protein sequence ID" value="KAG9471754.1"/>
    <property type="molecule type" value="Genomic_DNA"/>
</dbReference>
<comment type="similarity">
    <text evidence="2">Belongs to the adrenomedullin family.</text>
</comment>
<evidence type="ECO:0000256" key="6">
    <source>
        <dbReference type="PIRSR" id="PIRSR621116-50"/>
    </source>
</evidence>
<sequence>MDLAYVVFFHITYLSFLRSVTGSMEVVRGDRKKWKFLELKRDRRDLQTPVQSPDATSMLSFIKPEDIKDSRLPQSSNGAHIRVKRYRHSHQMASRGCKFGTCIVHNLANQIYQYTDQTKDSTAPAKKIGSQGYGRRRRRSVPSRRLLMPFVDGTFRPHWVTSDKVSSNPTSQQLLGILQRIGSTQSGLTKTKGKMWQTLLRT</sequence>
<dbReference type="PANTHER" id="PTHR23414:SF3">
    <property type="entry name" value="PRO-ADRENOMEDULLIN"/>
    <property type="match status" value="1"/>
</dbReference>
<dbReference type="PANTHER" id="PTHR23414">
    <property type="entry name" value="ADRENOMEDULLIN, ADM"/>
    <property type="match status" value="1"/>
</dbReference>
<gene>
    <name evidence="9" type="ORF">GDO78_023088</name>
</gene>
<organism evidence="9 10">
    <name type="scientific">Eleutherodactylus coqui</name>
    <name type="common">Puerto Rican coqui</name>
    <dbReference type="NCBI Taxonomy" id="57060"/>
    <lineage>
        <taxon>Eukaryota</taxon>
        <taxon>Metazoa</taxon>
        <taxon>Chordata</taxon>
        <taxon>Craniata</taxon>
        <taxon>Vertebrata</taxon>
        <taxon>Euteleostomi</taxon>
        <taxon>Amphibia</taxon>
        <taxon>Batrachia</taxon>
        <taxon>Anura</taxon>
        <taxon>Neobatrachia</taxon>
        <taxon>Hyloidea</taxon>
        <taxon>Eleutherodactylidae</taxon>
        <taxon>Eleutherodactylinae</taxon>
        <taxon>Eleutherodactylus</taxon>
        <taxon>Eleutherodactylus</taxon>
    </lineage>
</organism>
<evidence type="ECO:0000313" key="10">
    <source>
        <dbReference type="Proteomes" id="UP000770717"/>
    </source>
</evidence>
<reference evidence="9" key="1">
    <citation type="thesis" date="2020" institute="ProQuest LLC" country="789 East Eisenhower Parkway, Ann Arbor, MI, USA">
        <title>Comparative Genomics and Chromosome Evolution.</title>
        <authorList>
            <person name="Mudd A.B."/>
        </authorList>
    </citation>
    <scope>NUCLEOTIDE SEQUENCE</scope>
    <source>
        <strain evidence="9">HN-11 Male</strain>
        <tissue evidence="9">Kidney and liver</tissue>
    </source>
</reference>
<protein>
    <recommendedName>
        <fullName evidence="11">ProAM N-terminal 20 peptide</fullName>
    </recommendedName>
</protein>
<evidence type="ECO:0000256" key="4">
    <source>
        <dbReference type="ARBA" id="ARBA00022729"/>
    </source>
</evidence>
<evidence type="ECO:0000313" key="9">
    <source>
        <dbReference type="EMBL" id="KAG9471754.1"/>
    </source>
</evidence>
<name>A0A8J6K1F2_ELECQ</name>
<keyword evidence="5 6" id="KW-1015">Disulfide bond</keyword>
<comment type="subcellular location">
    <subcellularLocation>
        <location evidence="1">Secreted</location>
    </subcellularLocation>
</comment>
<feature type="chain" id="PRO_5035157059" description="ProAM N-terminal 20 peptide" evidence="8">
    <location>
        <begin position="23"/>
        <end position="202"/>
    </location>
</feature>
<dbReference type="GO" id="GO:1990410">
    <property type="term" value="P:adrenomedullin receptor signaling pathway"/>
    <property type="evidence" value="ECO:0007669"/>
    <property type="project" value="TreeGrafter"/>
</dbReference>